<organism evidence="2 3">
    <name type="scientific">Aspergillus ellipticus CBS 707.79</name>
    <dbReference type="NCBI Taxonomy" id="1448320"/>
    <lineage>
        <taxon>Eukaryota</taxon>
        <taxon>Fungi</taxon>
        <taxon>Dikarya</taxon>
        <taxon>Ascomycota</taxon>
        <taxon>Pezizomycotina</taxon>
        <taxon>Eurotiomycetes</taxon>
        <taxon>Eurotiomycetidae</taxon>
        <taxon>Eurotiales</taxon>
        <taxon>Aspergillaceae</taxon>
        <taxon>Aspergillus</taxon>
        <taxon>Aspergillus subgen. Circumdati</taxon>
    </lineage>
</organism>
<accession>A0A319DBK0</accession>
<feature type="signal peptide" evidence="1">
    <location>
        <begin position="1"/>
        <end position="19"/>
    </location>
</feature>
<evidence type="ECO:0000256" key="1">
    <source>
        <dbReference type="SAM" id="SignalP"/>
    </source>
</evidence>
<keyword evidence="3" id="KW-1185">Reference proteome</keyword>
<dbReference type="EMBL" id="KZ825865">
    <property type="protein sequence ID" value="PYH94806.1"/>
    <property type="molecule type" value="Genomic_DNA"/>
</dbReference>
<feature type="chain" id="PRO_5016455728" description="Secreted protein" evidence="1">
    <location>
        <begin position="20"/>
        <end position="138"/>
    </location>
</feature>
<proteinExistence type="predicted"/>
<evidence type="ECO:0008006" key="4">
    <source>
        <dbReference type="Google" id="ProtNLM"/>
    </source>
</evidence>
<sequence length="138" mass="15469">MMRLSSCLVLSCRATILFGYLSIPDRVEVAATHSVAKNAIAYEMPSQSWNNYEWIDRFLAMLTTTTGILSRLFLSLPRMVQDLLRTTAQIFTAEEWAGFWAGGCLHNCACREGAKEETNSRMQEGRSDECSCKTQVAS</sequence>
<name>A0A319DBK0_9EURO</name>
<protein>
    <recommendedName>
        <fullName evidence="4">Secreted protein</fullName>
    </recommendedName>
</protein>
<evidence type="ECO:0000313" key="2">
    <source>
        <dbReference type="EMBL" id="PYH94806.1"/>
    </source>
</evidence>
<gene>
    <name evidence="2" type="ORF">BO71DRAFT_221038</name>
</gene>
<evidence type="ECO:0000313" key="3">
    <source>
        <dbReference type="Proteomes" id="UP000247810"/>
    </source>
</evidence>
<keyword evidence="1" id="KW-0732">Signal</keyword>
<dbReference type="VEuPathDB" id="FungiDB:BO71DRAFT_221038"/>
<reference evidence="2 3" key="1">
    <citation type="submission" date="2018-02" db="EMBL/GenBank/DDBJ databases">
        <title>The genomes of Aspergillus section Nigri reveals drivers in fungal speciation.</title>
        <authorList>
            <consortium name="DOE Joint Genome Institute"/>
            <person name="Vesth T.C."/>
            <person name="Nybo J."/>
            <person name="Theobald S."/>
            <person name="Brandl J."/>
            <person name="Frisvad J.C."/>
            <person name="Nielsen K.F."/>
            <person name="Lyhne E.K."/>
            <person name="Kogle M.E."/>
            <person name="Kuo A."/>
            <person name="Riley R."/>
            <person name="Clum A."/>
            <person name="Nolan M."/>
            <person name="Lipzen A."/>
            <person name="Salamov A."/>
            <person name="Henrissat B."/>
            <person name="Wiebenga A."/>
            <person name="De vries R.P."/>
            <person name="Grigoriev I.V."/>
            <person name="Mortensen U.H."/>
            <person name="Andersen M.R."/>
            <person name="Baker S.E."/>
        </authorList>
    </citation>
    <scope>NUCLEOTIDE SEQUENCE [LARGE SCALE GENOMIC DNA]</scope>
    <source>
        <strain evidence="2 3">CBS 707.79</strain>
    </source>
</reference>
<dbReference type="AlphaFoldDB" id="A0A319DBK0"/>
<dbReference type="Proteomes" id="UP000247810">
    <property type="component" value="Unassembled WGS sequence"/>
</dbReference>